<name>A0A4R3Z270_9FIRM</name>
<dbReference type="Pfam" id="PF06612">
    <property type="entry name" value="DUF1146"/>
    <property type="match status" value="1"/>
</dbReference>
<keyword evidence="1" id="KW-0472">Membrane</keyword>
<organism evidence="2 3">
    <name type="scientific">Longibaculum muris</name>
    <dbReference type="NCBI Taxonomy" id="1796628"/>
    <lineage>
        <taxon>Bacteria</taxon>
        <taxon>Bacillati</taxon>
        <taxon>Bacillota</taxon>
        <taxon>Erysipelotrichia</taxon>
        <taxon>Erysipelotrichales</taxon>
        <taxon>Coprobacillaceae</taxon>
        <taxon>Longibaculum</taxon>
    </lineage>
</organism>
<protein>
    <submittedName>
        <fullName evidence="2">Uncharacterized protein DUF1146</fullName>
    </submittedName>
</protein>
<sequence length="69" mass="7921">MVYHIVNVVVYIISIALSMIGLSCFRFENYIKPTKIKEFYIFFIVASVALGYLFASFILSFGTLSFSYN</sequence>
<dbReference type="AlphaFoldDB" id="A0A4R3Z270"/>
<dbReference type="Proteomes" id="UP000295515">
    <property type="component" value="Unassembled WGS sequence"/>
</dbReference>
<comment type="caution">
    <text evidence="2">The sequence shown here is derived from an EMBL/GenBank/DDBJ whole genome shotgun (WGS) entry which is preliminary data.</text>
</comment>
<dbReference type="GeneID" id="98915818"/>
<dbReference type="EMBL" id="SMCQ01000014">
    <property type="protein sequence ID" value="TCV97913.1"/>
    <property type="molecule type" value="Genomic_DNA"/>
</dbReference>
<keyword evidence="1" id="KW-1133">Transmembrane helix</keyword>
<gene>
    <name evidence="2" type="ORF">EDD60_11481</name>
</gene>
<dbReference type="InterPro" id="IPR009526">
    <property type="entry name" value="DUF1146"/>
</dbReference>
<dbReference type="RefSeq" id="WP_066447044.1">
    <property type="nucleotide sequence ID" value="NZ_CAUWFI010000005.1"/>
</dbReference>
<accession>A0A4R3Z270</accession>
<feature type="transmembrane region" description="Helical" evidence="1">
    <location>
        <begin position="6"/>
        <end position="27"/>
    </location>
</feature>
<reference evidence="2 3" key="1">
    <citation type="submission" date="2019-03" db="EMBL/GenBank/DDBJ databases">
        <title>Genomic Encyclopedia of Type Strains, Phase IV (KMG-IV): sequencing the most valuable type-strain genomes for metagenomic binning, comparative biology and taxonomic classification.</title>
        <authorList>
            <person name="Goeker M."/>
        </authorList>
    </citation>
    <scope>NUCLEOTIDE SEQUENCE [LARGE SCALE GENOMIC DNA]</scope>
    <source>
        <strain evidence="2 3">DSM 29487</strain>
    </source>
</reference>
<feature type="transmembrane region" description="Helical" evidence="1">
    <location>
        <begin position="39"/>
        <end position="61"/>
    </location>
</feature>
<evidence type="ECO:0000256" key="1">
    <source>
        <dbReference type="SAM" id="Phobius"/>
    </source>
</evidence>
<evidence type="ECO:0000313" key="2">
    <source>
        <dbReference type="EMBL" id="TCV97913.1"/>
    </source>
</evidence>
<keyword evidence="1" id="KW-0812">Transmembrane</keyword>
<keyword evidence="3" id="KW-1185">Reference proteome</keyword>
<evidence type="ECO:0000313" key="3">
    <source>
        <dbReference type="Proteomes" id="UP000295515"/>
    </source>
</evidence>
<proteinExistence type="predicted"/>